<dbReference type="EMBL" id="SNWQ01000038">
    <property type="protein sequence ID" value="TDO30431.1"/>
    <property type="molecule type" value="Genomic_DNA"/>
</dbReference>
<dbReference type="Pfam" id="PF07681">
    <property type="entry name" value="DoxX"/>
    <property type="match status" value="1"/>
</dbReference>
<keyword evidence="4 5" id="KW-0472">Membrane</keyword>
<feature type="transmembrane region" description="Helical" evidence="5">
    <location>
        <begin position="142"/>
        <end position="169"/>
    </location>
</feature>
<evidence type="ECO:0000256" key="1">
    <source>
        <dbReference type="ARBA" id="ARBA00004141"/>
    </source>
</evidence>
<gene>
    <name evidence="6" type="ORF">EV643_13845</name>
</gene>
<proteinExistence type="predicted"/>
<comment type="subcellular location">
    <subcellularLocation>
        <location evidence="1">Membrane</location>
        <topology evidence="1">Multi-pass membrane protein</topology>
    </subcellularLocation>
</comment>
<reference evidence="6 7" key="1">
    <citation type="submission" date="2019-03" db="EMBL/GenBank/DDBJ databases">
        <title>Genomic Encyclopedia of Type Strains, Phase III (KMG-III): the genomes of soil and plant-associated and newly described type strains.</title>
        <authorList>
            <person name="Whitman W."/>
        </authorList>
    </citation>
    <scope>NUCLEOTIDE SEQUENCE [LARGE SCALE GENOMIC DNA]</scope>
    <source>
        <strain evidence="6 7">VKM Ac-2527</strain>
    </source>
</reference>
<dbReference type="InterPro" id="IPR032808">
    <property type="entry name" value="DoxX"/>
</dbReference>
<comment type="caution">
    <text evidence="6">The sequence shown here is derived from an EMBL/GenBank/DDBJ whole genome shotgun (WGS) entry which is preliminary data.</text>
</comment>
<name>A0A4R6J6G1_9ACTN</name>
<evidence type="ECO:0000313" key="6">
    <source>
        <dbReference type="EMBL" id="TDO30431.1"/>
    </source>
</evidence>
<dbReference type="GO" id="GO:0016020">
    <property type="term" value="C:membrane"/>
    <property type="evidence" value="ECO:0007669"/>
    <property type="project" value="UniProtKB-SubCell"/>
</dbReference>
<dbReference type="Proteomes" id="UP000295388">
    <property type="component" value="Unassembled WGS sequence"/>
</dbReference>
<keyword evidence="2 5" id="KW-0812">Transmembrane</keyword>
<organism evidence="6 7">
    <name type="scientific">Kribbella caucasensis</name>
    <dbReference type="NCBI Taxonomy" id="2512215"/>
    <lineage>
        <taxon>Bacteria</taxon>
        <taxon>Bacillati</taxon>
        <taxon>Actinomycetota</taxon>
        <taxon>Actinomycetes</taxon>
        <taxon>Propionibacteriales</taxon>
        <taxon>Kribbellaceae</taxon>
        <taxon>Kribbella</taxon>
    </lineage>
</organism>
<evidence type="ECO:0000313" key="7">
    <source>
        <dbReference type="Proteomes" id="UP000295388"/>
    </source>
</evidence>
<evidence type="ECO:0000256" key="5">
    <source>
        <dbReference type="SAM" id="Phobius"/>
    </source>
</evidence>
<feature type="transmembrane region" description="Helical" evidence="5">
    <location>
        <begin position="103"/>
        <end position="121"/>
    </location>
</feature>
<feature type="transmembrane region" description="Helical" evidence="5">
    <location>
        <begin position="7"/>
        <end position="25"/>
    </location>
</feature>
<dbReference type="AlphaFoldDB" id="A0A4R6J6G1"/>
<sequence>MPKARIAAPGSVISGVEIWVSIRLFGLTWPSPTSKKVVLIGRILFAALFVVSAFGHFGQTSAMTGYAKSKGVPAARLAVLSGGVLLALGAVSLLLGIWPDLGALLLVVFLIPTALLMHGFWRESDAQAKQTEQVQFFKDTALAGASLMLFALFAHLGDDLGLVIIGPLFDL</sequence>
<keyword evidence="7" id="KW-1185">Reference proteome</keyword>
<evidence type="ECO:0000256" key="4">
    <source>
        <dbReference type="ARBA" id="ARBA00023136"/>
    </source>
</evidence>
<accession>A0A4R6J6G1</accession>
<evidence type="ECO:0000256" key="2">
    <source>
        <dbReference type="ARBA" id="ARBA00022692"/>
    </source>
</evidence>
<protein>
    <submittedName>
        <fullName evidence="6">DoxX-like protein</fullName>
    </submittedName>
</protein>
<evidence type="ECO:0000256" key="3">
    <source>
        <dbReference type="ARBA" id="ARBA00022989"/>
    </source>
</evidence>
<keyword evidence="3 5" id="KW-1133">Transmembrane helix</keyword>
<dbReference type="RefSeq" id="WP_238166159.1">
    <property type="nucleotide sequence ID" value="NZ_SNWQ01000038.1"/>
</dbReference>
<feature type="transmembrane region" description="Helical" evidence="5">
    <location>
        <begin position="37"/>
        <end position="57"/>
    </location>
</feature>
<feature type="transmembrane region" description="Helical" evidence="5">
    <location>
        <begin position="77"/>
        <end position="97"/>
    </location>
</feature>